<protein>
    <submittedName>
        <fullName evidence="2">Uncharacterized LOC100178897</fullName>
    </submittedName>
</protein>
<dbReference type="EMBL" id="EAAA01000196">
    <property type="status" value="NOT_ANNOTATED_CDS"/>
    <property type="molecule type" value="Genomic_DNA"/>
</dbReference>
<dbReference type="RefSeq" id="XP_002126012.2">
    <property type="nucleotide sequence ID" value="XM_002125976.3"/>
</dbReference>
<dbReference type="InParanoid" id="F6PWT9"/>
<accession>A0A1W2W7M5</accession>
<keyword evidence="1" id="KW-0812">Transmembrane</keyword>
<dbReference type="Ensembl" id="ENSCINT00000025281.2">
    <property type="protein sequence ID" value="ENSCINP00000025035.2"/>
    <property type="gene ID" value="ENSCING00000013687.2"/>
</dbReference>
<organism evidence="2 3">
    <name type="scientific">Ciona intestinalis</name>
    <name type="common">Transparent sea squirt</name>
    <name type="synonym">Ascidia intestinalis</name>
    <dbReference type="NCBI Taxonomy" id="7719"/>
    <lineage>
        <taxon>Eukaryota</taxon>
        <taxon>Metazoa</taxon>
        <taxon>Chordata</taxon>
        <taxon>Tunicata</taxon>
        <taxon>Ascidiacea</taxon>
        <taxon>Phlebobranchia</taxon>
        <taxon>Cionidae</taxon>
        <taxon>Ciona</taxon>
    </lineage>
</organism>
<gene>
    <name evidence="2" type="primary">LOC100178897</name>
</gene>
<feature type="transmembrane region" description="Helical" evidence="1">
    <location>
        <begin position="12"/>
        <end position="38"/>
    </location>
</feature>
<name>F6PWT9_CIOIN</name>
<evidence type="ECO:0000313" key="2">
    <source>
        <dbReference type="Ensembl" id="ENSCINP00000025035.2"/>
    </source>
</evidence>
<feature type="transmembrane region" description="Helical" evidence="1">
    <location>
        <begin position="50"/>
        <end position="72"/>
    </location>
</feature>
<reference evidence="2" key="2">
    <citation type="journal article" date="2008" name="Genome Biol.">
        <title>Improved genome assembly and evidence-based global gene model set for the chordate Ciona intestinalis: new insight into intron and operon populations.</title>
        <authorList>
            <person name="Satou Y."/>
            <person name="Mineta K."/>
            <person name="Ogasawara M."/>
            <person name="Sasakura Y."/>
            <person name="Shoguchi E."/>
            <person name="Ueno K."/>
            <person name="Yamada L."/>
            <person name="Matsumoto J."/>
            <person name="Wasserscheid J."/>
            <person name="Dewar K."/>
            <person name="Wiley G.B."/>
            <person name="Macmil S.L."/>
            <person name="Roe B.A."/>
            <person name="Zeller R.W."/>
            <person name="Hastings K.E."/>
            <person name="Lemaire P."/>
            <person name="Lindquist E."/>
            <person name="Endo T."/>
            <person name="Hotta K."/>
            <person name="Inaba K."/>
        </authorList>
    </citation>
    <scope>NUCLEOTIDE SEQUENCE [LARGE SCALE GENOMIC DNA]</scope>
    <source>
        <strain evidence="2">wild type</strain>
    </source>
</reference>
<keyword evidence="3" id="KW-1185">Reference proteome</keyword>
<dbReference type="HOGENOM" id="CLU_1854490_0_0_1"/>
<proteinExistence type="predicted"/>
<dbReference type="KEGG" id="cin:100178897"/>
<evidence type="ECO:0000313" key="3">
    <source>
        <dbReference type="Proteomes" id="UP000008144"/>
    </source>
</evidence>
<dbReference type="Proteomes" id="UP000008144">
    <property type="component" value="Chromosome 1"/>
</dbReference>
<reference evidence="2" key="4">
    <citation type="submission" date="2025-09" db="UniProtKB">
        <authorList>
            <consortium name="Ensembl"/>
        </authorList>
    </citation>
    <scope>IDENTIFICATION</scope>
</reference>
<accession>F6PWT9</accession>
<reference evidence="2" key="3">
    <citation type="submission" date="2025-08" db="UniProtKB">
        <authorList>
            <consortium name="Ensembl"/>
        </authorList>
    </citation>
    <scope>IDENTIFICATION</scope>
</reference>
<evidence type="ECO:0000256" key="1">
    <source>
        <dbReference type="SAM" id="Phobius"/>
    </source>
</evidence>
<reference evidence="3" key="1">
    <citation type="journal article" date="2002" name="Science">
        <title>The draft genome of Ciona intestinalis: insights into chordate and vertebrate origins.</title>
        <authorList>
            <person name="Dehal P."/>
            <person name="Satou Y."/>
            <person name="Campbell R.K."/>
            <person name="Chapman J."/>
            <person name="Degnan B."/>
            <person name="De Tomaso A."/>
            <person name="Davidson B."/>
            <person name="Di Gregorio A."/>
            <person name="Gelpke M."/>
            <person name="Goodstein D.M."/>
            <person name="Harafuji N."/>
            <person name="Hastings K.E."/>
            <person name="Ho I."/>
            <person name="Hotta K."/>
            <person name="Huang W."/>
            <person name="Kawashima T."/>
            <person name="Lemaire P."/>
            <person name="Martinez D."/>
            <person name="Meinertzhagen I.A."/>
            <person name="Necula S."/>
            <person name="Nonaka M."/>
            <person name="Putnam N."/>
            <person name="Rash S."/>
            <person name="Saiga H."/>
            <person name="Satake M."/>
            <person name="Terry A."/>
            <person name="Yamada L."/>
            <person name="Wang H.G."/>
            <person name="Awazu S."/>
            <person name="Azumi K."/>
            <person name="Boore J."/>
            <person name="Branno M."/>
            <person name="Chin-Bow S."/>
            <person name="DeSantis R."/>
            <person name="Doyle S."/>
            <person name="Francino P."/>
            <person name="Keys D.N."/>
            <person name="Haga S."/>
            <person name="Hayashi H."/>
            <person name="Hino K."/>
            <person name="Imai K.S."/>
            <person name="Inaba K."/>
            <person name="Kano S."/>
            <person name="Kobayashi K."/>
            <person name="Kobayashi M."/>
            <person name="Lee B.I."/>
            <person name="Makabe K.W."/>
            <person name="Manohar C."/>
            <person name="Matassi G."/>
            <person name="Medina M."/>
            <person name="Mochizuki Y."/>
            <person name="Mount S."/>
            <person name="Morishita T."/>
            <person name="Miura S."/>
            <person name="Nakayama A."/>
            <person name="Nishizaka S."/>
            <person name="Nomoto H."/>
            <person name="Ohta F."/>
            <person name="Oishi K."/>
            <person name="Rigoutsos I."/>
            <person name="Sano M."/>
            <person name="Sasaki A."/>
            <person name="Sasakura Y."/>
            <person name="Shoguchi E."/>
            <person name="Shin-i T."/>
            <person name="Spagnuolo A."/>
            <person name="Stainier D."/>
            <person name="Suzuki M.M."/>
            <person name="Tassy O."/>
            <person name="Takatori N."/>
            <person name="Tokuoka M."/>
            <person name="Yagi K."/>
            <person name="Yoshizaki F."/>
            <person name="Wada S."/>
            <person name="Zhang C."/>
            <person name="Hyatt P.D."/>
            <person name="Larimer F."/>
            <person name="Detter C."/>
            <person name="Doggett N."/>
            <person name="Glavina T."/>
            <person name="Hawkins T."/>
            <person name="Richardson P."/>
            <person name="Lucas S."/>
            <person name="Kohara Y."/>
            <person name="Levine M."/>
            <person name="Satoh N."/>
            <person name="Rokhsar D.S."/>
        </authorList>
    </citation>
    <scope>NUCLEOTIDE SEQUENCE [LARGE SCALE GENOMIC DNA]</scope>
</reference>
<dbReference type="AlphaFoldDB" id="F6PWT9"/>
<sequence>MNTISPSPPNNYQLRPAICSALIFLAVVFGGVVCMVVNSTNTKPRLEYLLLGVTCLGIGTIATSVSIICFVLKQSRVIEKIPPNKAPPPKSVPFVVDRLMARAATNLEYRACEDLLSSNTVRPSTTMHCAYKSNYHVV</sequence>
<dbReference type="GeneID" id="100178897"/>
<keyword evidence="1" id="KW-0472">Membrane</keyword>
<keyword evidence="1" id="KW-1133">Transmembrane helix</keyword>